<protein>
    <submittedName>
        <fullName evidence="1">Uncharacterized protein</fullName>
    </submittedName>
</protein>
<proteinExistence type="predicted"/>
<dbReference type="EMBL" id="CYHH01000003">
    <property type="protein sequence ID" value="CUB06645.1"/>
    <property type="molecule type" value="Genomic_DNA"/>
</dbReference>
<dbReference type="RefSeq" id="WP_055423189.1">
    <property type="nucleotide sequence ID" value="NZ_CYHH01000003.1"/>
</dbReference>
<accession>A0A0K6IU64</accession>
<dbReference type="AlphaFoldDB" id="A0A0K6IU64"/>
<dbReference type="Proteomes" id="UP000182108">
    <property type="component" value="Unassembled WGS sequence"/>
</dbReference>
<sequence length="376" mass="40392">MSAIDLVLFGAFDRHNYGDLLLARLAAESAGGRSVHFAGLRAWDARSVAGFAVHPLPEVIADLKQGYDLYHVGGEILDCDAWTAAVMLLDEESAARAIACFDADPCARRREAVRRLGTHRPLPYVLRRGDAPGVRRLGFAPCGGTGFDALPRSVQRAALAALAAADEARVRDARTRALFARQGLSLPLAPDPAEGLAASNLAAALETHAAGWRARLGAYRLVQFAAECATDPWLAALAAWLEAGREAGECFALVRAGAAPWHDTLEALERLSRFLSPSNRAALRLIDELRLEAIGGLAAGAVEVCATSLHLLLTARAFGVPAVALEREPHAARKLRAYFGTWHPEQTFWAPGVASGPSHSNDMHFLKIFRKVVHVQ</sequence>
<organism evidence="1 2">
    <name type="scientific">Tepidiphilus thermophilus</name>
    <dbReference type="NCBI Taxonomy" id="876478"/>
    <lineage>
        <taxon>Bacteria</taxon>
        <taxon>Pseudomonadati</taxon>
        <taxon>Pseudomonadota</taxon>
        <taxon>Hydrogenophilia</taxon>
        <taxon>Hydrogenophilales</taxon>
        <taxon>Hydrogenophilaceae</taxon>
        <taxon>Tepidiphilus</taxon>
    </lineage>
</organism>
<evidence type="ECO:0000313" key="1">
    <source>
        <dbReference type="EMBL" id="CUB06645.1"/>
    </source>
</evidence>
<gene>
    <name evidence="1" type="ORF">Ga0061068_103244</name>
</gene>
<reference evidence="2" key="1">
    <citation type="submission" date="2015-08" db="EMBL/GenBank/DDBJ databases">
        <authorList>
            <person name="Babu N.S."/>
            <person name="Beckwith C.J."/>
            <person name="Beseler K.G."/>
            <person name="Brison A."/>
            <person name="Carone J.V."/>
            <person name="Caskin T.P."/>
            <person name="Diamond M."/>
            <person name="Durham M.E."/>
            <person name="Foxe J.M."/>
            <person name="Go M."/>
            <person name="Henderson B.A."/>
            <person name="Jones I.B."/>
            <person name="McGettigan J.A."/>
            <person name="Micheletti S.J."/>
            <person name="Nasrallah M.E."/>
            <person name="Ortiz D."/>
            <person name="Piller C.R."/>
            <person name="Privatt S.R."/>
            <person name="Schneider S.L."/>
            <person name="Sharp S."/>
            <person name="Smith T.C."/>
            <person name="Stanton J.D."/>
            <person name="Ullery H.E."/>
            <person name="Wilson R.J."/>
            <person name="Serrano M.G."/>
            <person name="Buck G."/>
            <person name="Lee V."/>
            <person name="Wang Y."/>
            <person name="Carvalho R."/>
            <person name="Voegtly L."/>
            <person name="Shi R."/>
            <person name="Duckworth R."/>
            <person name="Johnson A."/>
            <person name="Loviza R."/>
            <person name="Walstead R."/>
            <person name="Shah Z."/>
            <person name="Kiflezghi M."/>
            <person name="Wade K."/>
            <person name="Ball S.L."/>
            <person name="Bradley K.W."/>
            <person name="Asai D.J."/>
            <person name="Bowman C.A."/>
            <person name="Russell D.A."/>
            <person name="Pope W.H."/>
            <person name="Jacobs-Sera D."/>
            <person name="Hendrix R.W."/>
            <person name="Hatfull G.F."/>
        </authorList>
    </citation>
    <scope>NUCLEOTIDE SEQUENCE [LARGE SCALE GENOMIC DNA]</scope>
    <source>
        <strain evidence="2">JCM 19170</strain>
    </source>
</reference>
<evidence type="ECO:0000313" key="2">
    <source>
        <dbReference type="Proteomes" id="UP000182108"/>
    </source>
</evidence>
<name>A0A0K6IU64_9PROT</name>
<keyword evidence="2" id="KW-1185">Reference proteome</keyword>
<dbReference type="OrthoDB" id="1425928at2"/>